<proteinExistence type="predicted"/>
<evidence type="ECO:0000313" key="1">
    <source>
        <dbReference type="EMBL" id="OGN13910.1"/>
    </source>
</evidence>
<dbReference type="AlphaFoldDB" id="A0A1F8FMF6"/>
<evidence type="ECO:0000313" key="2">
    <source>
        <dbReference type="Proteomes" id="UP000176581"/>
    </source>
</evidence>
<protein>
    <submittedName>
        <fullName evidence="1">Uncharacterized protein</fullName>
    </submittedName>
</protein>
<name>A0A1F8FMF6_9BACT</name>
<reference evidence="1 2" key="1">
    <citation type="journal article" date="2016" name="Nat. Commun.">
        <title>Thousands of microbial genomes shed light on interconnected biogeochemical processes in an aquifer system.</title>
        <authorList>
            <person name="Anantharaman K."/>
            <person name="Brown C.T."/>
            <person name="Hug L.A."/>
            <person name="Sharon I."/>
            <person name="Castelle C.J."/>
            <person name="Probst A.J."/>
            <person name="Thomas B.C."/>
            <person name="Singh A."/>
            <person name="Wilkins M.J."/>
            <person name="Karaoz U."/>
            <person name="Brodie E.L."/>
            <person name="Williams K.H."/>
            <person name="Hubbard S.S."/>
            <person name="Banfield J.F."/>
        </authorList>
    </citation>
    <scope>NUCLEOTIDE SEQUENCE [LARGE SCALE GENOMIC DNA]</scope>
</reference>
<sequence length="147" mass="16725">MNKELLETGADMQKTPEENNYQKYLALGGIINEADYNNALERIKSFHSLTKTLILQAVNIAKYAGIELQNIEDGLDSRVMLYGILRIDIKPEGVEYYHSSMSDQKIFVEALRMLEDTESVDKMIKRHPNISFKYPGRAGQIVGCSKH</sequence>
<dbReference type="Proteomes" id="UP000176581">
    <property type="component" value="Unassembled WGS sequence"/>
</dbReference>
<comment type="caution">
    <text evidence="1">The sequence shown here is derived from an EMBL/GenBank/DDBJ whole genome shotgun (WGS) entry which is preliminary data.</text>
</comment>
<accession>A0A1F8FMF6</accession>
<gene>
    <name evidence="1" type="ORF">A3J47_03475</name>
</gene>
<organism evidence="1 2">
    <name type="scientific">Candidatus Yanofskybacteria bacterium RIFCSPHIGHO2_02_FULL_43_22</name>
    <dbReference type="NCBI Taxonomy" id="1802681"/>
    <lineage>
        <taxon>Bacteria</taxon>
        <taxon>Candidatus Yanofskyibacteriota</taxon>
    </lineage>
</organism>
<dbReference type="EMBL" id="MGJV01000031">
    <property type="protein sequence ID" value="OGN13910.1"/>
    <property type="molecule type" value="Genomic_DNA"/>
</dbReference>